<evidence type="ECO:0000313" key="1">
    <source>
        <dbReference type="EMBL" id="RNM30373.1"/>
    </source>
</evidence>
<dbReference type="PANTHER" id="PTHR35276:SF1">
    <property type="entry name" value="TRNA (MNM(5)S(2)U34)-METHYLTRANSFERASE, CHLOROPLASTIC"/>
    <property type="match status" value="1"/>
</dbReference>
<keyword evidence="2" id="KW-1185">Reference proteome</keyword>
<evidence type="ECO:0000313" key="2">
    <source>
        <dbReference type="Proteomes" id="UP000276568"/>
    </source>
</evidence>
<name>A0A3N0I025_9FIRM</name>
<comment type="caution">
    <text evidence="1">The sequence shown here is derived from an EMBL/GenBank/DDBJ whole genome shotgun (WGS) entry which is preliminary data.</text>
</comment>
<dbReference type="Pfam" id="PF06962">
    <property type="entry name" value="rRNA_methylase"/>
    <property type="match status" value="1"/>
</dbReference>
<dbReference type="Gene3D" id="3.40.50.150">
    <property type="entry name" value="Vaccinia Virus protein VP39"/>
    <property type="match status" value="1"/>
</dbReference>
<organism evidence="1 2">
    <name type="scientific">Absicoccus porci</name>
    <dbReference type="NCBI Taxonomy" id="2486576"/>
    <lineage>
        <taxon>Bacteria</taxon>
        <taxon>Bacillati</taxon>
        <taxon>Bacillota</taxon>
        <taxon>Erysipelotrichia</taxon>
        <taxon>Erysipelotrichales</taxon>
        <taxon>Erysipelotrichaceae</taxon>
        <taxon>Absicoccus</taxon>
    </lineage>
</organism>
<dbReference type="OrthoDB" id="9792989at2"/>
<dbReference type="Proteomes" id="UP000276568">
    <property type="component" value="Unassembled WGS sequence"/>
</dbReference>
<dbReference type="RefSeq" id="WP_128520287.1">
    <property type="nucleotide sequence ID" value="NZ_JALFCT010000059.1"/>
</dbReference>
<dbReference type="InterPro" id="IPR029063">
    <property type="entry name" value="SAM-dependent_MTases_sf"/>
</dbReference>
<dbReference type="InterPro" id="IPR010719">
    <property type="entry name" value="MnmM_MeTrfase"/>
</dbReference>
<dbReference type="EC" id="2.1.1.199" evidence="1"/>
<proteinExistence type="predicted"/>
<keyword evidence="1" id="KW-0808">Transferase</keyword>
<reference evidence="1 2" key="1">
    <citation type="submission" date="2018-11" db="EMBL/GenBank/DDBJ databases">
        <title>Clostridium sp. nov., a member of the family Erysipelotrichaceae isolated from pig faeces.</title>
        <authorList>
            <person name="Chang Y.-H."/>
        </authorList>
    </citation>
    <scope>NUCLEOTIDE SEQUENCE [LARGE SCALE GENOMIC DNA]</scope>
    <source>
        <strain evidence="1 2">YH-panp20</strain>
    </source>
</reference>
<dbReference type="EMBL" id="RJQC01000002">
    <property type="protein sequence ID" value="RNM30373.1"/>
    <property type="molecule type" value="Genomic_DNA"/>
</dbReference>
<dbReference type="GO" id="GO:0032259">
    <property type="term" value="P:methylation"/>
    <property type="evidence" value="ECO:0007669"/>
    <property type="project" value="UniProtKB-KW"/>
</dbReference>
<dbReference type="SUPFAM" id="SSF53335">
    <property type="entry name" value="S-adenosyl-L-methionine-dependent methyltransferases"/>
    <property type="match status" value="1"/>
</dbReference>
<dbReference type="PANTHER" id="PTHR35276">
    <property type="entry name" value="S-ADENOSYL-L-METHIONINE-DEPENDENT METHYLTRANSFERASES SUPERFAMILY PROTEIN"/>
    <property type="match status" value="1"/>
</dbReference>
<accession>A0A3N0I025</accession>
<gene>
    <name evidence="1" type="primary">mraW</name>
    <name evidence="1" type="ORF">EDX97_06160</name>
</gene>
<dbReference type="GO" id="GO:0008168">
    <property type="term" value="F:methyltransferase activity"/>
    <property type="evidence" value="ECO:0007669"/>
    <property type="project" value="UniProtKB-KW"/>
</dbReference>
<dbReference type="AlphaFoldDB" id="A0A3N0I025"/>
<keyword evidence="1" id="KW-0489">Methyltransferase</keyword>
<protein>
    <submittedName>
        <fullName evidence="1">16S rRNA (Cytosine(1402)-N(4))-methyltransferase</fullName>
        <ecNumber evidence="1">2.1.1.199</ecNumber>
    </submittedName>
</protein>
<sequence length="172" mass="19847">MKSMVERSHDFLSKALHPQAICIDATLGNGKDTKYFLSQNVQKVYAFEIQEDVIAKTKKEIDDDRVFIYHIGHEHMDRIHEVVDAIIFNFGYCPHGKKEITTLPETSLEAVQKGMDLLRKKGRMALVFYHHSQAQQEQQAIESYLSCLTSCDVCKVQMMNHDAPYLIEIEKK</sequence>
<dbReference type="CDD" id="cd02440">
    <property type="entry name" value="AdoMet_MTases"/>
    <property type="match status" value="1"/>
</dbReference>